<accession>A0A6A6VJ73</accession>
<reference evidence="1" key="1">
    <citation type="journal article" date="2020" name="Stud. Mycol.">
        <title>101 Dothideomycetes genomes: a test case for predicting lifestyles and emergence of pathogens.</title>
        <authorList>
            <person name="Haridas S."/>
            <person name="Albert R."/>
            <person name="Binder M."/>
            <person name="Bloem J."/>
            <person name="Labutti K."/>
            <person name="Salamov A."/>
            <person name="Andreopoulos B."/>
            <person name="Baker S."/>
            <person name="Barry K."/>
            <person name="Bills G."/>
            <person name="Bluhm B."/>
            <person name="Cannon C."/>
            <person name="Castanera R."/>
            <person name="Culley D."/>
            <person name="Daum C."/>
            <person name="Ezra D."/>
            <person name="Gonzalez J."/>
            <person name="Henrissat B."/>
            <person name="Kuo A."/>
            <person name="Liang C."/>
            <person name="Lipzen A."/>
            <person name="Lutzoni F."/>
            <person name="Magnuson J."/>
            <person name="Mondo S."/>
            <person name="Nolan M."/>
            <person name="Ohm R."/>
            <person name="Pangilinan J."/>
            <person name="Park H.-J."/>
            <person name="Ramirez L."/>
            <person name="Alfaro M."/>
            <person name="Sun H."/>
            <person name="Tritt A."/>
            <person name="Yoshinaga Y."/>
            <person name="Zwiers L.-H."/>
            <person name="Turgeon B."/>
            <person name="Goodwin S."/>
            <person name="Spatafora J."/>
            <person name="Crous P."/>
            <person name="Grigoriev I."/>
        </authorList>
    </citation>
    <scope>NUCLEOTIDE SEQUENCE</scope>
    <source>
        <strain evidence="1">CBS 119925</strain>
    </source>
</reference>
<feature type="non-terminal residue" evidence="1">
    <location>
        <position position="1"/>
    </location>
</feature>
<dbReference type="Proteomes" id="UP000799440">
    <property type="component" value="Unassembled WGS sequence"/>
</dbReference>
<feature type="non-terminal residue" evidence="1">
    <location>
        <position position="186"/>
    </location>
</feature>
<proteinExistence type="predicted"/>
<gene>
    <name evidence="1" type="ORF">M011DRAFT_389580</name>
</gene>
<evidence type="ECO:0000313" key="2">
    <source>
        <dbReference type="Proteomes" id="UP000799440"/>
    </source>
</evidence>
<protein>
    <submittedName>
        <fullName evidence="1">Uncharacterized protein</fullName>
    </submittedName>
</protein>
<dbReference type="OrthoDB" id="4161595at2759"/>
<dbReference type="EMBL" id="MU006566">
    <property type="protein sequence ID" value="KAF2749590.1"/>
    <property type="molecule type" value="Genomic_DNA"/>
</dbReference>
<evidence type="ECO:0000313" key="1">
    <source>
        <dbReference type="EMBL" id="KAF2749590.1"/>
    </source>
</evidence>
<dbReference type="AlphaFoldDB" id="A0A6A6VJ73"/>
<name>A0A6A6VJ73_9PLEO</name>
<sequence>ETSTQTKREFRCMNDEYSECRTGQYTLKLSRKVISNHFGRNKACTRLITSWPLFCRKHYQRATYKPALWQRRKVALILRQFAIIEEQFPGTTYTVSLKKSEMERLNTFARAMDSGKTASEAGALVKEEEGGKAFMAPIDVLRELQHELGRGKTLDDVRGVMALVNTMLRDGETKEVPSIEFLPEIK</sequence>
<keyword evidence="2" id="KW-1185">Reference proteome</keyword>
<organism evidence="1 2">
    <name type="scientific">Sporormia fimetaria CBS 119925</name>
    <dbReference type="NCBI Taxonomy" id="1340428"/>
    <lineage>
        <taxon>Eukaryota</taxon>
        <taxon>Fungi</taxon>
        <taxon>Dikarya</taxon>
        <taxon>Ascomycota</taxon>
        <taxon>Pezizomycotina</taxon>
        <taxon>Dothideomycetes</taxon>
        <taxon>Pleosporomycetidae</taxon>
        <taxon>Pleosporales</taxon>
        <taxon>Sporormiaceae</taxon>
        <taxon>Sporormia</taxon>
    </lineage>
</organism>